<proteinExistence type="predicted"/>
<reference evidence="3 4" key="1">
    <citation type="submission" date="2017-07" db="EMBL/GenBank/DDBJ databases">
        <title>The new phylogeny of genus Mycobacterium.</title>
        <authorList>
            <person name="Tortoli E."/>
            <person name="Trovato A."/>
            <person name="Cirillo D.M."/>
        </authorList>
    </citation>
    <scope>NUCLEOTIDE SEQUENCE [LARGE SCALE GENOMIC DNA]</scope>
    <source>
        <strain evidence="3 4">ATCC 33027</strain>
    </source>
</reference>
<dbReference type="InterPro" id="IPR002641">
    <property type="entry name" value="PNPLA_dom"/>
</dbReference>
<organism evidence="3 4">
    <name type="scientific">Mycolicibacterium sphagni</name>
    <dbReference type="NCBI Taxonomy" id="1786"/>
    <lineage>
        <taxon>Bacteria</taxon>
        <taxon>Bacillati</taxon>
        <taxon>Actinomycetota</taxon>
        <taxon>Actinomycetes</taxon>
        <taxon>Mycobacteriales</taxon>
        <taxon>Mycobacteriaceae</taxon>
        <taxon>Mycolicibacterium</taxon>
    </lineage>
</organism>
<evidence type="ECO:0000256" key="1">
    <source>
        <dbReference type="ARBA" id="ARBA00023098"/>
    </source>
</evidence>
<evidence type="ECO:0000259" key="2">
    <source>
        <dbReference type="Pfam" id="PF01734"/>
    </source>
</evidence>
<dbReference type="AlphaFoldDB" id="A0A255DI98"/>
<dbReference type="OrthoDB" id="2339873at2"/>
<comment type="caution">
    <text evidence="3">The sequence shown here is derived from an EMBL/GenBank/DDBJ whole genome shotgun (WGS) entry which is preliminary data.</text>
</comment>
<evidence type="ECO:0000313" key="4">
    <source>
        <dbReference type="Proteomes" id="UP000216063"/>
    </source>
</evidence>
<dbReference type="Proteomes" id="UP000216063">
    <property type="component" value="Unassembled WGS sequence"/>
</dbReference>
<sequence>MELSRRSALGLGVTAGLTSAVAGLPGSPIARADSCSQGEASAASISAKLFDSDGLARPVPDAPTPSNLAAGLDRTLVLGGGGEYYVAWYCGFFHGLLEDGVDPAGRADMVVGTSAGAYIGSSMTSGHFQHLRDEFDFFGQFPARFAQLAPVSSANASQQRAREINFSVKSGDAETIRLIGHAALAADNSVNGDVVERLAWMLTDDSQTGWPPAKMFTTANDCYTGQRLVVGQDVAQRNGIALAHATAASSSLPGVMGPTLVGQRFCMDGGISKTWAHTDVVAGSKRALVITLTNGYEGSLLSGIPHNIYTEIDGLKAVGTTPMLIIAGTPPGVNLLDPNQIAPAMQAGYDRAKVEAPKIREFYA</sequence>
<dbReference type="InterPro" id="IPR016035">
    <property type="entry name" value="Acyl_Trfase/lysoPLipase"/>
</dbReference>
<dbReference type="RefSeq" id="WP_094479905.1">
    <property type="nucleotide sequence ID" value="NZ_NOZR01000009.1"/>
</dbReference>
<dbReference type="GO" id="GO:0006629">
    <property type="term" value="P:lipid metabolic process"/>
    <property type="evidence" value="ECO:0007669"/>
    <property type="project" value="UniProtKB-KW"/>
</dbReference>
<keyword evidence="4" id="KW-1185">Reference proteome</keyword>
<accession>A0A255DI98</accession>
<gene>
    <name evidence="3" type="ORF">CG716_12375</name>
</gene>
<dbReference type="PROSITE" id="PS51318">
    <property type="entry name" value="TAT"/>
    <property type="match status" value="1"/>
</dbReference>
<protein>
    <recommendedName>
        <fullName evidence="2">PNPLA domain-containing protein</fullName>
    </recommendedName>
</protein>
<dbReference type="SUPFAM" id="SSF52151">
    <property type="entry name" value="FabD/lysophospholipase-like"/>
    <property type="match status" value="1"/>
</dbReference>
<name>A0A255DI98_9MYCO</name>
<feature type="domain" description="PNPLA" evidence="2">
    <location>
        <begin position="76"/>
        <end position="272"/>
    </location>
</feature>
<dbReference type="Pfam" id="PF01734">
    <property type="entry name" value="Patatin"/>
    <property type="match status" value="1"/>
</dbReference>
<keyword evidence="1" id="KW-0443">Lipid metabolism</keyword>
<dbReference type="Gene3D" id="3.40.1090.10">
    <property type="entry name" value="Cytosolic phospholipase A2 catalytic domain"/>
    <property type="match status" value="1"/>
</dbReference>
<dbReference type="EMBL" id="NOZR01000009">
    <property type="protein sequence ID" value="OYN79167.1"/>
    <property type="molecule type" value="Genomic_DNA"/>
</dbReference>
<evidence type="ECO:0000313" key="3">
    <source>
        <dbReference type="EMBL" id="OYN79167.1"/>
    </source>
</evidence>
<dbReference type="InterPro" id="IPR006311">
    <property type="entry name" value="TAT_signal"/>
</dbReference>